<dbReference type="PROSITE" id="PS51725">
    <property type="entry name" value="ABM"/>
    <property type="match status" value="1"/>
</dbReference>
<reference evidence="2 3" key="1">
    <citation type="submission" date="2018-12" db="EMBL/GenBank/DDBJ databases">
        <title>The genome of Variovorax gossypii DSM 100435.</title>
        <authorList>
            <person name="Gao J."/>
            <person name="Sun J."/>
        </authorList>
    </citation>
    <scope>NUCLEOTIDE SEQUENCE [LARGE SCALE GENOMIC DNA]</scope>
    <source>
        <strain evidence="2 3">DSM 100435</strain>
    </source>
</reference>
<keyword evidence="3" id="KW-1185">Reference proteome</keyword>
<dbReference type="PANTHER" id="PTHR33336:SF3">
    <property type="entry name" value="ABM DOMAIN-CONTAINING PROTEIN"/>
    <property type="match status" value="1"/>
</dbReference>
<dbReference type="SUPFAM" id="SSF54909">
    <property type="entry name" value="Dimeric alpha+beta barrel"/>
    <property type="match status" value="1"/>
</dbReference>
<dbReference type="InterPro" id="IPR011008">
    <property type="entry name" value="Dimeric_a/b-barrel"/>
</dbReference>
<dbReference type="Gene3D" id="3.30.70.100">
    <property type="match status" value="1"/>
</dbReference>
<dbReference type="InterPro" id="IPR050744">
    <property type="entry name" value="AI-2_Isomerase_LsrG"/>
</dbReference>
<sequence length="106" mass="12679">MAVVVAVKYRLKPGKRDELLSFVMDNVVNTRNEPGNLAYSHYPSIEDEQEMFVYELWEEQKNLDDHIRMPHYVEFAHKRKPLLEWWEAQIYEARFIQEVKKAPVVG</sequence>
<organism evidence="2 3">
    <name type="scientific">Variovorax gossypii</name>
    <dbReference type="NCBI Taxonomy" id="1679495"/>
    <lineage>
        <taxon>Bacteria</taxon>
        <taxon>Pseudomonadati</taxon>
        <taxon>Pseudomonadota</taxon>
        <taxon>Betaproteobacteria</taxon>
        <taxon>Burkholderiales</taxon>
        <taxon>Comamonadaceae</taxon>
        <taxon>Variovorax</taxon>
    </lineage>
</organism>
<protein>
    <submittedName>
        <fullName evidence="2">Antibiotic biosynthesis monooxygenase</fullName>
    </submittedName>
</protein>
<feature type="domain" description="ABM" evidence="1">
    <location>
        <begin position="3"/>
        <end position="91"/>
    </location>
</feature>
<dbReference type="InterPro" id="IPR007138">
    <property type="entry name" value="ABM_dom"/>
</dbReference>
<gene>
    <name evidence="2" type="ORF">EJP69_14570</name>
</gene>
<proteinExistence type="predicted"/>
<keyword evidence="2" id="KW-0503">Monooxygenase</keyword>
<evidence type="ECO:0000313" key="3">
    <source>
        <dbReference type="Proteomes" id="UP000267418"/>
    </source>
</evidence>
<evidence type="ECO:0000259" key="1">
    <source>
        <dbReference type="PROSITE" id="PS51725"/>
    </source>
</evidence>
<dbReference type="GO" id="GO:0004497">
    <property type="term" value="F:monooxygenase activity"/>
    <property type="evidence" value="ECO:0007669"/>
    <property type="project" value="UniProtKB-KW"/>
</dbReference>
<evidence type="ECO:0000313" key="2">
    <source>
        <dbReference type="EMBL" id="RTQ35576.1"/>
    </source>
</evidence>
<dbReference type="Pfam" id="PF03992">
    <property type="entry name" value="ABM"/>
    <property type="match status" value="1"/>
</dbReference>
<dbReference type="OrthoDB" id="9812192at2"/>
<accession>A0A431TPC9</accession>
<dbReference type="AlphaFoldDB" id="A0A431TPC9"/>
<comment type="caution">
    <text evidence="2">The sequence shown here is derived from an EMBL/GenBank/DDBJ whole genome shotgun (WGS) entry which is preliminary data.</text>
</comment>
<name>A0A431TPC9_9BURK</name>
<dbReference type="RefSeq" id="WP_126470881.1">
    <property type="nucleotide sequence ID" value="NZ_RXOE01000002.1"/>
</dbReference>
<dbReference type="Proteomes" id="UP000267418">
    <property type="component" value="Unassembled WGS sequence"/>
</dbReference>
<keyword evidence="2" id="KW-0560">Oxidoreductase</keyword>
<dbReference type="EMBL" id="RXOE01000002">
    <property type="protein sequence ID" value="RTQ35576.1"/>
    <property type="molecule type" value="Genomic_DNA"/>
</dbReference>
<dbReference type="PANTHER" id="PTHR33336">
    <property type="entry name" value="QUINOL MONOOXYGENASE YGIN-RELATED"/>
    <property type="match status" value="1"/>
</dbReference>